<evidence type="ECO:0000256" key="9">
    <source>
        <dbReference type="ARBA" id="ARBA00022977"/>
    </source>
</evidence>
<organism evidence="13 14">
    <name type="scientific">Enterococcus cecorum</name>
    <dbReference type="NCBI Taxonomy" id="44008"/>
    <lineage>
        <taxon>Bacteria</taxon>
        <taxon>Bacillati</taxon>
        <taxon>Bacillota</taxon>
        <taxon>Bacilli</taxon>
        <taxon>Lactobacillales</taxon>
        <taxon>Enterococcaceae</taxon>
        <taxon>Enterococcus</taxon>
    </lineage>
</organism>
<dbReference type="RefSeq" id="WP_087663434.1">
    <property type="nucleotide sequence ID" value="NZ_NIBL01000002.1"/>
</dbReference>
<evidence type="ECO:0000256" key="5">
    <source>
        <dbReference type="ARBA" id="ARBA00013150"/>
    </source>
</evidence>
<keyword evidence="8" id="KW-0460">Magnesium</keyword>
<evidence type="ECO:0000256" key="2">
    <source>
        <dbReference type="ARBA" id="ARBA00004980"/>
    </source>
</evidence>
<dbReference type="InterPro" id="IPR029061">
    <property type="entry name" value="THDP-binding"/>
</dbReference>
<sequence>MILEKITDAKDLKQLNRAQLHTLVDEARTALLNKISQHGGHNGPNLGVVEMTVALHRVFNSPVDKLVFDISHQTYIHKMLTGRAQAFLDPAHFDDVSGYTNPKESEHDLFTVGHTSTSLALANGIAVARDLKQENYNVVALIGDGSLSGGLAFEGLNNIAEQNSNIIVIVNDNDQSIADNFGGLYRNLKALRESNGQAKDNFFQSLGFEYHYLDEGNDLDALIDLFESVKDVDHPVLLHVHTVKGKGFKFAEENREKFHAGGPFSLETGEYVKRGTGAKTYSNLTTEFLWDKMQKDKTVVAVNAGTPMMLFNPEQRKQLGKQFIDVGIAEQQAATMTAGLAKNGAKPVWVVNSTFMQRSYDQVSHDLALNDLPGTILVYNASVNGMNDESHLGIFDIPFLSHIPNLVYLAPTNQEEYLAMLDWSLEQTHHPVAIRVPVGPLRSTGKADTTDYNQLYQNEVVQAGSKVAVMGIGNFFGLAEEVIAALAKENIQATLINPKFISGVDEKLLTELTNNHQVVVTLEDGITDGGYGQTVASFLGNTDVKVQNYGLDKAFHDRYVASELLAENGITVENIVKNILAVVK</sequence>
<evidence type="ECO:0000259" key="12">
    <source>
        <dbReference type="SMART" id="SM00861"/>
    </source>
</evidence>
<dbReference type="PANTHER" id="PTHR43322">
    <property type="entry name" value="1-D-DEOXYXYLULOSE 5-PHOSPHATE SYNTHASE-RELATED"/>
    <property type="match status" value="1"/>
</dbReference>
<dbReference type="SUPFAM" id="SSF52922">
    <property type="entry name" value="TK C-terminal domain-like"/>
    <property type="match status" value="1"/>
</dbReference>
<evidence type="ECO:0000256" key="10">
    <source>
        <dbReference type="ARBA" id="ARBA00023052"/>
    </source>
</evidence>
<proteinExistence type="inferred from homology"/>
<evidence type="ECO:0000256" key="7">
    <source>
        <dbReference type="ARBA" id="ARBA00022723"/>
    </source>
</evidence>
<accession>A0A200I0Z2</accession>
<comment type="pathway">
    <text evidence="2">Metabolic intermediate biosynthesis; 1-deoxy-D-xylulose 5-phosphate biosynthesis; 1-deoxy-D-xylulose 5-phosphate from D-glyceraldehyde 3-phosphate and pyruvate: step 1/1.</text>
</comment>
<dbReference type="UniPathway" id="UPA00064">
    <property type="reaction ID" value="UER00091"/>
</dbReference>
<dbReference type="Gene3D" id="3.40.50.970">
    <property type="match status" value="2"/>
</dbReference>
<dbReference type="Proteomes" id="UP000196503">
    <property type="component" value="Unassembled WGS sequence"/>
</dbReference>
<evidence type="ECO:0000313" key="14">
    <source>
        <dbReference type="Proteomes" id="UP000196503"/>
    </source>
</evidence>
<dbReference type="PANTHER" id="PTHR43322:SF1">
    <property type="entry name" value="1-DEOXY-D-XYLULOSE-5-PHOSPHATE SYNTHASE"/>
    <property type="match status" value="1"/>
</dbReference>
<dbReference type="InterPro" id="IPR005475">
    <property type="entry name" value="Transketolase-like_Pyr-bd"/>
</dbReference>
<comment type="similarity">
    <text evidence="3">Belongs to the transketolase family. DXPS subfamily.</text>
</comment>
<dbReference type="InterPro" id="IPR009014">
    <property type="entry name" value="Transketo_C/PFOR_II"/>
</dbReference>
<dbReference type="FunFam" id="3.40.50.970:FF:000010">
    <property type="entry name" value="1-deoxy-D-xylulose-5-phosphate synthase"/>
    <property type="match status" value="1"/>
</dbReference>
<keyword evidence="11" id="KW-0414">Isoprene biosynthesis</keyword>
<dbReference type="GO" id="GO:0016114">
    <property type="term" value="P:terpenoid biosynthetic process"/>
    <property type="evidence" value="ECO:0007669"/>
    <property type="project" value="InterPro"/>
</dbReference>
<dbReference type="AlphaFoldDB" id="A0A200I0Z2"/>
<dbReference type="Pfam" id="PF13292">
    <property type="entry name" value="DXP_synthase_N"/>
    <property type="match status" value="2"/>
</dbReference>
<protein>
    <recommendedName>
        <fullName evidence="5">1-deoxy-D-xylulose-5-phosphate synthase</fullName>
        <ecNumber evidence="5">2.2.1.7</ecNumber>
    </recommendedName>
</protein>
<dbReference type="GO" id="GO:0008661">
    <property type="term" value="F:1-deoxy-D-xylulose-5-phosphate synthase activity"/>
    <property type="evidence" value="ECO:0007669"/>
    <property type="project" value="UniProtKB-EC"/>
</dbReference>
<dbReference type="Gene3D" id="3.40.50.920">
    <property type="match status" value="1"/>
</dbReference>
<dbReference type="SMART" id="SM00861">
    <property type="entry name" value="Transket_pyr"/>
    <property type="match status" value="1"/>
</dbReference>
<keyword evidence="6" id="KW-0808">Transferase</keyword>
<comment type="cofactor">
    <cofactor evidence="1">
        <name>Mg(2+)</name>
        <dbReference type="ChEBI" id="CHEBI:18420"/>
    </cofactor>
</comment>
<evidence type="ECO:0000256" key="1">
    <source>
        <dbReference type="ARBA" id="ARBA00001946"/>
    </source>
</evidence>
<dbReference type="EC" id="2.2.1.7" evidence="5"/>
<dbReference type="NCBIfam" id="NF003933">
    <property type="entry name" value="PRK05444.2-2"/>
    <property type="match status" value="1"/>
</dbReference>
<dbReference type="CDD" id="cd07033">
    <property type="entry name" value="TPP_PYR_DXS_TK_like"/>
    <property type="match status" value="1"/>
</dbReference>
<dbReference type="Pfam" id="PF02780">
    <property type="entry name" value="Transketolase_C"/>
    <property type="match status" value="1"/>
</dbReference>
<dbReference type="Pfam" id="PF02779">
    <property type="entry name" value="Transket_pyr"/>
    <property type="match status" value="1"/>
</dbReference>
<keyword evidence="9" id="KW-0784">Thiamine biosynthesis</keyword>
<evidence type="ECO:0000256" key="4">
    <source>
        <dbReference type="ARBA" id="ARBA00011738"/>
    </source>
</evidence>
<comment type="caution">
    <text evidence="13">The sequence shown here is derived from an EMBL/GenBank/DDBJ whole genome shotgun (WGS) entry which is preliminary data.</text>
</comment>
<dbReference type="GO" id="GO:0019288">
    <property type="term" value="P:isopentenyl diphosphate biosynthetic process, methylerythritol 4-phosphate pathway"/>
    <property type="evidence" value="ECO:0007669"/>
    <property type="project" value="TreeGrafter"/>
</dbReference>
<evidence type="ECO:0000256" key="3">
    <source>
        <dbReference type="ARBA" id="ARBA00011081"/>
    </source>
</evidence>
<comment type="subunit">
    <text evidence="4">Homodimer.</text>
</comment>
<dbReference type="InterPro" id="IPR033248">
    <property type="entry name" value="Transketolase_C"/>
</dbReference>
<evidence type="ECO:0000313" key="13">
    <source>
        <dbReference type="EMBL" id="OUZ18169.1"/>
    </source>
</evidence>
<dbReference type="CDD" id="cd02007">
    <property type="entry name" value="TPP_DXS"/>
    <property type="match status" value="1"/>
</dbReference>
<reference evidence="13 14" key="1">
    <citation type="submission" date="2017-05" db="EMBL/GenBank/DDBJ databases">
        <title>The Genome Sequence of Enterococcus faecium 2D5_DIV0622.</title>
        <authorList>
            <consortium name="The Broad Institute Genomics Platform"/>
            <consortium name="The Broad Institute Genomic Center for Infectious Diseases"/>
            <person name="Earl A."/>
            <person name="Manson A."/>
            <person name="Schwartman J."/>
            <person name="Gilmore M."/>
            <person name="Abouelleil A."/>
            <person name="Cao P."/>
            <person name="Chapman S."/>
            <person name="Cusick C."/>
            <person name="Shea T."/>
            <person name="Young S."/>
            <person name="Neafsey D."/>
            <person name="Nusbaum C."/>
            <person name="Birren B."/>
        </authorList>
    </citation>
    <scope>NUCLEOTIDE SEQUENCE [LARGE SCALE GENOMIC DNA]</scope>
    <source>
        <strain evidence="13 14">2D5_DIV0622</strain>
    </source>
</reference>
<evidence type="ECO:0000256" key="8">
    <source>
        <dbReference type="ARBA" id="ARBA00022842"/>
    </source>
</evidence>
<dbReference type="NCBIfam" id="NF008968">
    <property type="entry name" value="PRK12315.1"/>
    <property type="match status" value="1"/>
</dbReference>
<keyword evidence="10" id="KW-0786">Thiamine pyrophosphate</keyword>
<evidence type="ECO:0000256" key="11">
    <source>
        <dbReference type="ARBA" id="ARBA00023229"/>
    </source>
</evidence>
<evidence type="ECO:0000256" key="6">
    <source>
        <dbReference type="ARBA" id="ARBA00022679"/>
    </source>
</evidence>
<gene>
    <name evidence="13" type="ORF">A5869_001651</name>
</gene>
<dbReference type="EMBL" id="NIBL01000002">
    <property type="protein sequence ID" value="OUZ18169.1"/>
    <property type="molecule type" value="Genomic_DNA"/>
</dbReference>
<dbReference type="GO" id="GO:0005829">
    <property type="term" value="C:cytosol"/>
    <property type="evidence" value="ECO:0007669"/>
    <property type="project" value="TreeGrafter"/>
</dbReference>
<keyword evidence="7" id="KW-0479">Metal-binding</keyword>
<dbReference type="GO" id="GO:0009228">
    <property type="term" value="P:thiamine biosynthetic process"/>
    <property type="evidence" value="ECO:0007669"/>
    <property type="project" value="UniProtKB-KW"/>
</dbReference>
<feature type="domain" description="Transketolase-like pyrimidine-binding" evidence="12">
    <location>
        <begin position="279"/>
        <end position="443"/>
    </location>
</feature>
<name>A0A200I0Z2_9ENTE</name>
<dbReference type="InterPro" id="IPR005477">
    <property type="entry name" value="Dxylulose-5-P_synthase"/>
</dbReference>
<dbReference type="SUPFAM" id="SSF52518">
    <property type="entry name" value="Thiamin diphosphate-binding fold (THDP-binding)"/>
    <property type="match status" value="2"/>
</dbReference>
<dbReference type="GO" id="GO:0046872">
    <property type="term" value="F:metal ion binding"/>
    <property type="evidence" value="ECO:0007669"/>
    <property type="project" value="UniProtKB-KW"/>
</dbReference>